<evidence type="ECO:0000256" key="6">
    <source>
        <dbReference type="ARBA" id="ARBA00022989"/>
    </source>
</evidence>
<keyword evidence="4 8" id="KW-1003">Cell membrane</keyword>
<gene>
    <name evidence="9" type="ORF">KI810_00045</name>
</gene>
<evidence type="ECO:0000256" key="7">
    <source>
        <dbReference type="ARBA" id="ARBA00023136"/>
    </source>
</evidence>
<comment type="similarity">
    <text evidence="2 8">Belongs to the 4-toluene sulfonate uptake permease (TSUP) (TC 2.A.102) family.</text>
</comment>
<keyword evidence="10" id="KW-1185">Reference proteome</keyword>
<reference evidence="9 10" key="1">
    <citation type="submission" date="2021-05" db="EMBL/GenBank/DDBJ databases">
        <title>The draft genome of Geobacter luticola JCM 17780.</title>
        <authorList>
            <person name="Xu Z."/>
            <person name="Masuda Y."/>
            <person name="Itoh H."/>
            <person name="Senoo K."/>
        </authorList>
    </citation>
    <scope>NUCLEOTIDE SEQUENCE [LARGE SCALE GENOMIC DNA]</scope>
    <source>
        <strain evidence="9 10">JCM 17780</strain>
    </source>
</reference>
<organism evidence="9 10">
    <name type="scientific">Geomobilimonas luticola</name>
    <dbReference type="NCBI Taxonomy" id="1114878"/>
    <lineage>
        <taxon>Bacteria</taxon>
        <taxon>Pseudomonadati</taxon>
        <taxon>Thermodesulfobacteriota</taxon>
        <taxon>Desulfuromonadia</taxon>
        <taxon>Geobacterales</taxon>
        <taxon>Geobacteraceae</taxon>
        <taxon>Geomobilimonas</taxon>
    </lineage>
</organism>
<feature type="transmembrane region" description="Helical" evidence="8">
    <location>
        <begin position="179"/>
        <end position="198"/>
    </location>
</feature>
<dbReference type="RefSeq" id="WP_214173449.1">
    <property type="nucleotide sequence ID" value="NZ_JAHCVK010000001.1"/>
</dbReference>
<keyword evidence="6 8" id="KW-1133">Transmembrane helix</keyword>
<evidence type="ECO:0000256" key="2">
    <source>
        <dbReference type="ARBA" id="ARBA00009142"/>
    </source>
</evidence>
<evidence type="ECO:0000256" key="4">
    <source>
        <dbReference type="ARBA" id="ARBA00022475"/>
    </source>
</evidence>
<dbReference type="Proteomes" id="UP000756860">
    <property type="component" value="Unassembled WGS sequence"/>
</dbReference>
<comment type="subcellular location">
    <subcellularLocation>
        <location evidence="1 8">Cell membrane</location>
        <topology evidence="1 8">Multi-pass membrane protein</topology>
    </subcellularLocation>
</comment>
<dbReference type="EMBL" id="JAHCVK010000001">
    <property type="protein sequence ID" value="MBT0651431.1"/>
    <property type="molecule type" value="Genomic_DNA"/>
</dbReference>
<feature type="transmembrane region" description="Helical" evidence="8">
    <location>
        <begin position="47"/>
        <end position="67"/>
    </location>
</feature>
<feature type="transmembrane region" description="Helical" evidence="8">
    <location>
        <begin position="139"/>
        <end position="167"/>
    </location>
</feature>
<dbReference type="Pfam" id="PF01925">
    <property type="entry name" value="TauE"/>
    <property type="match status" value="1"/>
</dbReference>
<feature type="transmembrane region" description="Helical" evidence="8">
    <location>
        <begin position="12"/>
        <end position="41"/>
    </location>
</feature>
<evidence type="ECO:0000313" key="10">
    <source>
        <dbReference type="Proteomes" id="UP000756860"/>
    </source>
</evidence>
<keyword evidence="7 8" id="KW-0472">Membrane</keyword>
<sequence length="251" mass="27148">MVLPAHTMTDWGVLVLAALVIGFSKTGLPGIAVLAIPLAALVLPAKASTGIILPMLIAGDLFAVTYYRRHARWSHLLRLLPYGFVGIVIGYWLLSIVTDGELRPLIGTLILAMLVLAKWRERSGDSGAETISRLHGSFFAFFMGVAAGIATMMANAAGPIMALYLLAMDLPKQEFIGTGAWYFFVVNCFKVPFSWHLGLINHDSLLLNLTLLPATVVGAVAGIMVVRHIPQRLFVNIVQALTIVAAIKLLF</sequence>
<name>A0ABS5S7T8_9BACT</name>
<dbReference type="InterPro" id="IPR002781">
    <property type="entry name" value="TM_pro_TauE-like"/>
</dbReference>
<protein>
    <recommendedName>
        <fullName evidence="8">Probable membrane transporter protein</fullName>
    </recommendedName>
</protein>
<dbReference type="InterPro" id="IPR052017">
    <property type="entry name" value="TSUP"/>
</dbReference>
<evidence type="ECO:0000256" key="5">
    <source>
        <dbReference type="ARBA" id="ARBA00022692"/>
    </source>
</evidence>
<keyword evidence="3" id="KW-0813">Transport</keyword>
<accession>A0ABS5S7T8</accession>
<evidence type="ECO:0000256" key="8">
    <source>
        <dbReference type="RuleBase" id="RU363041"/>
    </source>
</evidence>
<evidence type="ECO:0000256" key="1">
    <source>
        <dbReference type="ARBA" id="ARBA00004651"/>
    </source>
</evidence>
<evidence type="ECO:0000256" key="3">
    <source>
        <dbReference type="ARBA" id="ARBA00022448"/>
    </source>
</evidence>
<evidence type="ECO:0000313" key="9">
    <source>
        <dbReference type="EMBL" id="MBT0651431.1"/>
    </source>
</evidence>
<feature type="transmembrane region" description="Helical" evidence="8">
    <location>
        <begin position="79"/>
        <end position="96"/>
    </location>
</feature>
<dbReference type="PANTHER" id="PTHR30269:SF23">
    <property type="entry name" value="MEMBRANE TRANSPORTER PROTEIN YDHB-RELATED"/>
    <property type="match status" value="1"/>
</dbReference>
<feature type="transmembrane region" description="Helical" evidence="8">
    <location>
        <begin position="205"/>
        <end position="227"/>
    </location>
</feature>
<dbReference type="PANTHER" id="PTHR30269">
    <property type="entry name" value="TRANSMEMBRANE PROTEIN YFCA"/>
    <property type="match status" value="1"/>
</dbReference>
<keyword evidence="5 8" id="KW-0812">Transmembrane</keyword>
<proteinExistence type="inferred from homology"/>
<comment type="caution">
    <text evidence="9">The sequence shown here is derived from an EMBL/GenBank/DDBJ whole genome shotgun (WGS) entry which is preliminary data.</text>
</comment>
<feature type="transmembrane region" description="Helical" evidence="8">
    <location>
        <begin position="102"/>
        <end position="119"/>
    </location>
</feature>